<dbReference type="OrthoDB" id="10422053at2759"/>
<dbReference type="Proteomes" id="UP000887567">
    <property type="component" value="Unplaced"/>
</dbReference>
<accession>A0A913YG73</accession>
<dbReference type="AlphaFoldDB" id="A0A913YG73"/>
<protein>
    <submittedName>
        <fullName evidence="1">Uncharacterized protein</fullName>
    </submittedName>
</protein>
<sequence length="181" mass="20791">MRWQPGIFGNSFSTKTIEEPDNNNLYCRTQDLLERICQNGNRLTLFGQQLLPLFEYPESQESNVSTSSYLKSEEYLKETIPAADALILLTSEDTNHCILPQVQCFMNRQPKNHSYYSWTAYGFKCLLIGGSVHSRQAAISLRHLLDDSDYPFVGRVLPDPCSFEEFYDIDPSCETEEPFPL</sequence>
<dbReference type="GeneID" id="110236160"/>
<evidence type="ECO:0000313" key="2">
    <source>
        <dbReference type="Proteomes" id="UP000887567"/>
    </source>
</evidence>
<evidence type="ECO:0000313" key="1">
    <source>
        <dbReference type="EnsemblMetazoa" id="XP_028514018.1"/>
    </source>
</evidence>
<name>A0A913YG73_EXADI</name>
<keyword evidence="2" id="KW-1185">Reference proteome</keyword>
<dbReference type="RefSeq" id="XP_028514018.1">
    <property type="nucleotide sequence ID" value="XM_028658217.1"/>
</dbReference>
<proteinExistence type="predicted"/>
<organism evidence="1 2">
    <name type="scientific">Exaiptasia diaphana</name>
    <name type="common">Tropical sea anemone</name>
    <name type="synonym">Aiptasia pulchella</name>
    <dbReference type="NCBI Taxonomy" id="2652724"/>
    <lineage>
        <taxon>Eukaryota</taxon>
        <taxon>Metazoa</taxon>
        <taxon>Cnidaria</taxon>
        <taxon>Anthozoa</taxon>
        <taxon>Hexacorallia</taxon>
        <taxon>Actiniaria</taxon>
        <taxon>Aiptasiidae</taxon>
        <taxon>Exaiptasia</taxon>
    </lineage>
</organism>
<reference evidence="1" key="1">
    <citation type="submission" date="2022-11" db="UniProtKB">
        <authorList>
            <consortium name="EnsemblMetazoa"/>
        </authorList>
    </citation>
    <scope>IDENTIFICATION</scope>
</reference>
<dbReference type="EnsemblMetazoa" id="XM_028658217.1">
    <property type="protein sequence ID" value="XP_028514018.1"/>
    <property type="gene ID" value="LOC110236160"/>
</dbReference>